<dbReference type="Pfam" id="PF01098">
    <property type="entry name" value="FTSW_RODA_SPOVE"/>
    <property type="match status" value="1"/>
</dbReference>
<dbReference type="InterPro" id="IPR001182">
    <property type="entry name" value="FtsW/RodA"/>
</dbReference>
<dbReference type="GO" id="GO:0015648">
    <property type="term" value="F:lipid-linked peptidoglycan transporter activity"/>
    <property type="evidence" value="ECO:0007669"/>
    <property type="project" value="TreeGrafter"/>
</dbReference>
<evidence type="ECO:0000256" key="2">
    <source>
        <dbReference type="ARBA" id="ARBA00022475"/>
    </source>
</evidence>
<keyword evidence="7" id="KW-0573">Peptidoglycan synthesis</keyword>
<feature type="transmembrane region" description="Helical" evidence="11">
    <location>
        <begin position="152"/>
        <end position="174"/>
    </location>
</feature>
<keyword evidence="9 11" id="KW-0472">Membrane</keyword>
<name>A0A644T3V3_9ZZZZ</name>
<dbReference type="PROSITE" id="PS00428">
    <property type="entry name" value="FTSW_RODA_SPOVE"/>
    <property type="match status" value="1"/>
</dbReference>
<accession>A0A644T3V3</accession>
<evidence type="ECO:0000256" key="8">
    <source>
        <dbReference type="ARBA" id="ARBA00022989"/>
    </source>
</evidence>
<comment type="caution">
    <text evidence="12">The sequence shown here is derived from an EMBL/GenBank/DDBJ whole genome shotgun (WGS) entry which is preliminary data.</text>
</comment>
<keyword evidence="5 11" id="KW-0812">Transmembrane</keyword>
<feature type="transmembrane region" description="Helical" evidence="11">
    <location>
        <begin position="127"/>
        <end position="146"/>
    </location>
</feature>
<dbReference type="HAMAP" id="MF_02079">
    <property type="entry name" value="PGT_RodA"/>
    <property type="match status" value="1"/>
</dbReference>
<dbReference type="InterPro" id="IPR018365">
    <property type="entry name" value="Cell_cycle_FtsW-rel_CS"/>
</dbReference>
<feature type="transmembrane region" description="Helical" evidence="11">
    <location>
        <begin position="54"/>
        <end position="78"/>
    </location>
</feature>
<evidence type="ECO:0000256" key="9">
    <source>
        <dbReference type="ARBA" id="ARBA00023136"/>
    </source>
</evidence>
<evidence type="ECO:0000256" key="4">
    <source>
        <dbReference type="ARBA" id="ARBA00022679"/>
    </source>
</evidence>
<keyword evidence="3 12" id="KW-0328">Glycosyltransferase</keyword>
<proteinExistence type="inferred from homology"/>
<dbReference type="EMBL" id="VSSQ01000014">
    <property type="protein sequence ID" value="MPL61187.1"/>
    <property type="molecule type" value="Genomic_DNA"/>
</dbReference>
<dbReference type="GO" id="GO:0032153">
    <property type="term" value="C:cell division site"/>
    <property type="evidence" value="ECO:0007669"/>
    <property type="project" value="TreeGrafter"/>
</dbReference>
<keyword evidence="4 12" id="KW-0808">Transferase</keyword>
<evidence type="ECO:0000256" key="10">
    <source>
        <dbReference type="ARBA" id="ARBA00023316"/>
    </source>
</evidence>
<protein>
    <submittedName>
        <fullName evidence="12">Peptidoglycan glycosyltransferase MrdB</fullName>
        <ecNumber evidence="12">2.4.1.129</ecNumber>
    </submittedName>
</protein>
<sequence length="417" mass="46333">MFAPMARAQPTIAARPATGKECCGAVRRHMGKPFQTTLQPRIPDKRTSGMDNRLFSYINWGLLACMLLLYLVGVGNLYSASGTRVESGLAFNSFYQRQLIWGLCGVVCMLLAMVFDYRQLRNLAWPFFLITVFLLLLVPIAGKTVYGAKRWISLGFMSLQPSEMAKLSVLVLVARLLARDSRPLGWKNFCSVLCVGLIPCGLIIVQPDLGTTLLILLIMGGMILFHGLKGYVLKTCLLVAPAAVAFMWFVGMHDYQRQRILTFLDPGNDPRGTGYHIIQSRIAIGSGELWGKGFREGTQSQLRFLPERHSDFAVAVFGEEWGFVGCVALVTLFCLFLLSIFSTAVQAKDRFGSTLVVGVFFYFFWQIFINMGMVIGLMPVVGIPLPFISYGGSATVVNFTLLGIVLNVSMRRFMFKS</sequence>
<dbReference type="GO" id="GO:0008360">
    <property type="term" value="P:regulation of cell shape"/>
    <property type="evidence" value="ECO:0007669"/>
    <property type="project" value="UniProtKB-KW"/>
</dbReference>
<keyword evidence="8 11" id="KW-1133">Transmembrane helix</keyword>
<evidence type="ECO:0000256" key="1">
    <source>
        <dbReference type="ARBA" id="ARBA00004141"/>
    </source>
</evidence>
<feature type="transmembrane region" description="Helical" evidence="11">
    <location>
        <begin position="321"/>
        <end position="343"/>
    </location>
</feature>
<feature type="transmembrane region" description="Helical" evidence="11">
    <location>
        <begin position="186"/>
        <end position="205"/>
    </location>
</feature>
<dbReference type="PANTHER" id="PTHR30474:SF1">
    <property type="entry name" value="PEPTIDOGLYCAN GLYCOSYLTRANSFERASE MRDB"/>
    <property type="match status" value="1"/>
</dbReference>
<evidence type="ECO:0000256" key="11">
    <source>
        <dbReference type="SAM" id="Phobius"/>
    </source>
</evidence>
<dbReference type="GO" id="GO:0051301">
    <property type="term" value="P:cell division"/>
    <property type="evidence" value="ECO:0007669"/>
    <property type="project" value="InterPro"/>
</dbReference>
<reference evidence="12" key="1">
    <citation type="submission" date="2019-08" db="EMBL/GenBank/DDBJ databases">
        <authorList>
            <person name="Kucharzyk K."/>
            <person name="Murdoch R.W."/>
            <person name="Higgins S."/>
            <person name="Loffler F."/>
        </authorList>
    </citation>
    <scope>NUCLEOTIDE SEQUENCE</scope>
</reference>
<dbReference type="AlphaFoldDB" id="A0A644T3V3"/>
<evidence type="ECO:0000313" key="12">
    <source>
        <dbReference type="EMBL" id="MPL61187.1"/>
    </source>
</evidence>
<keyword evidence="2" id="KW-1003">Cell membrane</keyword>
<dbReference type="GO" id="GO:0071555">
    <property type="term" value="P:cell wall organization"/>
    <property type="evidence" value="ECO:0007669"/>
    <property type="project" value="UniProtKB-KW"/>
</dbReference>
<dbReference type="GO" id="GO:0005886">
    <property type="term" value="C:plasma membrane"/>
    <property type="evidence" value="ECO:0007669"/>
    <property type="project" value="TreeGrafter"/>
</dbReference>
<comment type="subcellular location">
    <subcellularLocation>
        <location evidence="1">Membrane</location>
        <topology evidence="1">Multi-pass membrane protein</topology>
    </subcellularLocation>
</comment>
<dbReference type="InterPro" id="IPR011923">
    <property type="entry name" value="RodA/MrdB"/>
</dbReference>
<feature type="transmembrane region" description="Helical" evidence="11">
    <location>
        <begin position="98"/>
        <end position="115"/>
    </location>
</feature>
<evidence type="ECO:0000256" key="3">
    <source>
        <dbReference type="ARBA" id="ARBA00022676"/>
    </source>
</evidence>
<evidence type="ECO:0000256" key="5">
    <source>
        <dbReference type="ARBA" id="ARBA00022692"/>
    </source>
</evidence>
<dbReference type="PANTHER" id="PTHR30474">
    <property type="entry name" value="CELL CYCLE PROTEIN"/>
    <property type="match status" value="1"/>
</dbReference>
<dbReference type="NCBIfam" id="TIGR02210">
    <property type="entry name" value="rodA_shape"/>
    <property type="match status" value="1"/>
</dbReference>
<gene>
    <name evidence="12" type="primary">mrdB_3</name>
    <name evidence="12" type="ORF">SDC9_06755</name>
</gene>
<dbReference type="GO" id="GO:0009252">
    <property type="term" value="P:peptidoglycan biosynthetic process"/>
    <property type="evidence" value="ECO:0007669"/>
    <property type="project" value="UniProtKB-KW"/>
</dbReference>
<keyword evidence="6" id="KW-0133">Cell shape</keyword>
<evidence type="ECO:0000256" key="7">
    <source>
        <dbReference type="ARBA" id="ARBA00022984"/>
    </source>
</evidence>
<feature type="transmembrane region" description="Helical" evidence="11">
    <location>
        <begin position="211"/>
        <end position="228"/>
    </location>
</feature>
<feature type="transmembrane region" description="Helical" evidence="11">
    <location>
        <begin position="235"/>
        <end position="253"/>
    </location>
</feature>
<feature type="transmembrane region" description="Helical" evidence="11">
    <location>
        <begin position="355"/>
        <end position="381"/>
    </location>
</feature>
<dbReference type="GO" id="GO:0016757">
    <property type="term" value="F:glycosyltransferase activity"/>
    <property type="evidence" value="ECO:0007669"/>
    <property type="project" value="UniProtKB-KW"/>
</dbReference>
<feature type="transmembrane region" description="Helical" evidence="11">
    <location>
        <begin position="387"/>
        <end position="408"/>
    </location>
</feature>
<evidence type="ECO:0000256" key="6">
    <source>
        <dbReference type="ARBA" id="ARBA00022960"/>
    </source>
</evidence>
<dbReference type="EC" id="2.4.1.129" evidence="12"/>
<organism evidence="12">
    <name type="scientific">bioreactor metagenome</name>
    <dbReference type="NCBI Taxonomy" id="1076179"/>
    <lineage>
        <taxon>unclassified sequences</taxon>
        <taxon>metagenomes</taxon>
        <taxon>ecological metagenomes</taxon>
    </lineage>
</organism>
<keyword evidence="10" id="KW-0961">Cell wall biogenesis/degradation</keyword>